<organism evidence="9 10">
    <name type="scientific">Naganishia liquefaciens</name>
    <dbReference type="NCBI Taxonomy" id="104408"/>
    <lineage>
        <taxon>Eukaryota</taxon>
        <taxon>Fungi</taxon>
        <taxon>Dikarya</taxon>
        <taxon>Basidiomycota</taxon>
        <taxon>Agaricomycotina</taxon>
        <taxon>Tremellomycetes</taxon>
        <taxon>Filobasidiales</taxon>
        <taxon>Filobasidiaceae</taxon>
        <taxon>Naganishia</taxon>
    </lineage>
</organism>
<keyword evidence="10" id="KW-1185">Reference proteome</keyword>
<feature type="domain" description="G-patch" evidence="8">
    <location>
        <begin position="25"/>
        <end position="71"/>
    </location>
</feature>
<evidence type="ECO:0000256" key="4">
    <source>
        <dbReference type="ARBA" id="ARBA00023242"/>
    </source>
</evidence>
<dbReference type="PANTHER" id="PTHR23149:SF31">
    <property type="entry name" value="PROTEIN PXR1"/>
    <property type="match status" value="1"/>
</dbReference>
<accession>A0A8H3TNF8</accession>
<dbReference type="SMART" id="SM00443">
    <property type="entry name" value="G_patch"/>
    <property type="match status" value="1"/>
</dbReference>
<feature type="region of interest" description="Disordered" evidence="7">
    <location>
        <begin position="98"/>
        <end position="125"/>
    </location>
</feature>
<evidence type="ECO:0000256" key="5">
    <source>
        <dbReference type="ARBA" id="ARBA00038007"/>
    </source>
</evidence>
<evidence type="ECO:0000313" key="9">
    <source>
        <dbReference type="EMBL" id="GHJ84277.1"/>
    </source>
</evidence>
<name>A0A8H3TNF8_9TREE</name>
<protein>
    <recommendedName>
        <fullName evidence="6">PinX1-related protein 1</fullName>
    </recommendedName>
</protein>
<evidence type="ECO:0000313" key="10">
    <source>
        <dbReference type="Proteomes" id="UP000620104"/>
    </source>
</evidence>
<feature type="region of interest" description="Disordered" evidence="7">
    <location>
        <begin position="1"/>
        <end position="23"/>
    </location>
</feature>
<dbReference type="PANTHER" id="PTHR23149">
    <property type="entry name" value="G PATCH DOMAIN CONTAINING PROTEIN"/>
    <property type="match status" value="1"/>
</dbReference>
<keyword evidence="3" id="KW-0698">rRNA processing</keyword>
<feature type="compositionally biased region" description="Basic and acidic residues" evidence="7">
    <location>
        <begin position="361"/>
        <end position="370"/>
    </location>
</feature>
<dbReference type="InterPro" id="IPR050656">
    <property type="entry name" value="PINX1"/>
</dbReference>
<evidence type="ECO:0000259" key="8">
    <source>
        <dbReference type="PROSITE" id="PS50174"/>
    </source>
</evidence>
<comment type="similarity">
    <text evidence="5">Belongs to the PINX1 family.</text>
</comment>
<evidence type="ECO:0000256" key="3">
    <source>
        <dbReference type="ARBA" id="ARBA00022552"/>
    </source>
</evidence>
<feature type="region of interest" description="Disordered" evidence="7">
    <location>
        <begin position="175"/>
        <end position="228"/>
    </location>
</feature>
<feature type="compositionally biased region" description="Polar residues" evidence="7">
    <location>
        <begin position="175"/>
        <end position="184"/>
    </location>
</feature>
<dbReference type="GO" id="GO:0005730">
    <property type="term" value="C:nucleolus"/>
    <property type="evidence" value="ECO:0007669"/>
    <property type="project" value="UniProtKB-SubCell"/>
</dbReference>
<dbReference type="GO" id="GO:0006364">
    <property type="term" value="P:rRNA processing"/>
    <property type="evidence" value="ECO:0007669"/>
    <property type="project" value="UniProtKB-KW"/>
</dbReference>
<feature type="region of interest" description="Disordered" evidence="7">
    <location>
        <begin position="275"/>
        <end position="434"/>
    </location>
</feature>
<sequence length="434" mass="46424">MGLAERKNKQKIGSDPRNLTWSQDTNRFSFQHLQKFGWDPSKGLGTANDGNPNHIKVVKKLDAGGIGVNRALKEGAEIGGAGEGLDAVLKRLKATGSGPIVFNDDDEEDNSGSVATSEKEESEVAPVDATVVVPIVAPQPQKIMAARNKYIKSKRLASQSPAAMAEILGIPVSALPSSGASTPVPTLHKAHINTSSALSGEPISADSGNSTPISDTPPDDGRAENMLTTSTLSVYEYFRRKLAQKKAEREGLPVPEMSYVPEGYNEVAKDFEGKKIKFQTADEDDDEEPVNSGIGSAASAEASASSTTPVTSTQTKEERKALRKAMKEAEKAAKKAARKAKKQSEPEGGSAISKKDKKRKRDDSDAEMEKKNHKGKERATDDVVATTITKDAKRAKKEKCKSEKQPKEAASADLTAETGIPSAKGKKVKRKDKS</sequence>
<dbReference type="AlphaFoldDB" id="A0A8H3TNF8"/>
<comment type="subcellular location">
    <subcellularLocation>
        <location evidence="1">Nucleus</location>
        <location evidence="1">Nucleolus</location>
    </subcellularLocation>
</comment>
<feature type="compositionally biased region" description="Basic residues" evidence="7">
    <location>
        <begin position="424"/>
        <end position="434"/>
    </location>
</feature>
<evidence type="ECO:0000256" key="7">
    <source>
        <dbReference type="SAM" id="MobiDB-lite"/>
    </source>
</evidence>
<evidence type="ECO:0000256" key="6">
    <source>
        <dbReference type="ARBA" id="ARBA00041961"/>
    </source>
</evidence>
<feature type="compositionally biased region" description="Basic and acidic residues" evidence="7">
    <location>
        <begin position="315"/>
        <end position="333"/>
    </location>
</feature>
<dbReference type="EMBL" id="BLZA01000007">
    <property type="protein sequence ID" value="GHJ84277.1"/>
    <property type="molecule type" value="Genomic_DNA"/>
</dbReference>
<reference evidence="9" key="1">
    <citation type="submission" date="2020-07" db="EMBL/GenBank/DDBJ databases">
        <title>Draft Genome Sequence of a Deep-Sea Yeast, Naganishia (Cryptococcus) liquefaciens strain N6.</title>
        <authorList>
            <person name="Han Y.W."/>
            <person name="Kajitani R."/>
            <person name="Morimoto H."/>
            <person name="Parhat M."/>
            <person name="Tsubouchi H."/>
            <person name="Bakenova O."/>
            <person name="Ogata M."/>
            <person name="Argunhan B."/>
            <person name="Aoki R."/>
            <person name="Kajiwara S."/>
            <person name="Itoh T."/>
            <person name="Iwasaki H."/>
        </authorList>
    </citation>
    <scope>NUCLEOTIDE SEQUENCE</scope>
    <source>
        <strain evidence="9">N6</strain>
    </source>
</reference>
<feature type="compositionally biased region" description="Low complexity" evidence="7">
    <location>
        <begin position="296"/>
        <end position="314"/>
    </location>
</feature>
<dbReference type="Proteomes" id="UP000620104">
    <property type="component" value="Unassembled WGS sequence"/>
</dbReference>
<keyword evidence="2" id="KW-0690">Ribosome biogenesis</keyword>
<dbReference type="GO" id="GO:0003676">
    <property type="term" value="F:nucleic acid binding"/>
    <property type="evidence" value="ECO:0007669"/>
    <property type="project" value="InterPro"/>
</dbReference>
<dbReference type="OrthoDB" id="1704689at2759"/>
<dbReference type="InterPro" id="IPR000467">
    <property type="entry name" value="G_patch_dom"/>
</dbReference>
<evidence type="ECO:0000256" key="1">
    <source>
        <dbReference type="ARBA" id="ARBA00004604"/>
    </source>
</evidence>
<gene>
    <name evidence="9" type="ORF">NliqN6_0679</name>
</gene>
<evidence type="ECO:0000256" key="2">
    <source>
        <dbReference type="ARBA" id="ARBA00022517"/>
    </source>
</evidence>
<keyword evidence="4" id="KW-0539">Nucleus</keyword>
<comment type="caution">
    <text evidence="9">The sequence shown here is derived from an EMBL/GenBank/DDBJ whole genome shotgun (WGS) entry which is preliminary data.</text>
</comment>
<dbReference type="PROSITE" id="PS50174">
    <property type="entry name" value="G_PATCH"/>
    <property type="match status" value="1"/>
</dbReference>
<dbReference type="Pfam" id="PF01585">
    <property type="entry name" value="G-patch"/>
    <property type="match status" value="1"/>
</dbReference>
<proteinExistence type="inferred from homology"/>